<dbReference type="Gene3D" id="3.30.110.20">
    <property type="entry name" value="Alba-like domain"/>
    <property type="match status" value="1"/>
</dbReference>
<dbReference type="GO" id="GO:0000786">
    <property type="term" value="C:nucleosome"/>
    <property type="evidence" value="ECO:0007669"/>
    <property type="project" value="InterPro"/>
</dbReference>
<evidence type="ECO:0000256" key="4">
    <source>
        <dbReference type="ARBA" id="ARBA00023242"/>
    </source>
</evidence>
<feature type="compositionally biased region" description="Basic residues" evidence="5">
    <location>
        <begin position="198"/>
        <end position="212"/>
    </location>
</feature>
<dbReference type="SMART" id="SM00526">
    <property type="entry name" value="H15"/>
    <property type="match status" value="1"/>
</dbReference>
<feature type="region of interest" description="Disordered" evidence="5">
    <location>
        <begin position="1"/>
        <end position="30"/>
    </location>
</feature>
<gene>
    <name evidence="7" type="ORF">EW145_g2071</name>
</gene>
<feature type="compositionally biased region" description="Basic and acidic residues" evidence="5">
    <location>
        <begin position="102"/>
        <end position="114"/>
    </location>
</feature>
<feature type="compositionally biased region" description="Polar residues" evidence="5">
    <location>
        <begin position="369"/>
        <end position="382"/>
    </location>
</feature>
<comment type="caution">
    <text evidence="7">The sequence shown here is derived from an EMBL/GenBank/DDBJ whole genome shotgun (WGS) entry which is preliminary data.</text>
</comment>
<sequence>MSSTKKSNKSRVSTTKESAPKPTAAHPSWTDMIKACIIDHPEEARSGVSRPQIKKYVETKYKLQIGAAQTSQLNRAIASGAEKRTFFLPKGPSGKVKLPPKRSAESTAAKENKPAAKLVAKPKTKITSATKAKTAAAKTAAGKKTMAKLTSKPTTSVKKAPTKAKRVTAKRTSSVKRPAKRATSGNTRAKTAANKPRTPAKKVTKTSTKKFQKRKELLASGPKFCQQSGETWLRFNHLPYEIEPSLLAIAMSIQKKMDKRKRNSEESEAGQSNVRPDAKKIKPASVLESGRRPAQSAPSPLKLSSKAQTASICGKDLNTSSPKAGALKSRLVEQEVSKDTTDKKNISSDSRFAALRIRKLVPPRPFPTVPTSVSATGPQSAHTEGKNRICITRRTPLGAYLRRCKDVILKDGYKTLHLHALGAAIPHLSRLAISLPPILPFPPDEIHTEVLTGTAELQDEIIPDDEDEDITLRTRGKSTMSIVIKIGDGEQSRGHVKNVKNIGKSKSKRRGQLRQDNVAERMKTGEARIKEFVFQEADLDDDIDI</sequence>
<feature type="region of interest" description="Disordered" evidence="5">
    <location>
        <begin position="88"/>
        <end position="212"/>
    </location>
</feature>
<evidence type="ECO:0000256" key="2">
    <source>
        <dbReference type="ARBA" id="ARBA00020833"/>
    </source>
</evidence>
<evidence type="ECO:0000313" key="8">
    <source>
        <dbReference type="Proteomes" id="UP000308199"/>
    </source>
</evidence>
<dbReference type="EMBL" id="SGPK01000066">
    <property type="protein sequence ID" value="THH09368.1"/>
    <property type="molecule type" value="Genomic_DNA"/>
</dbReference>
<dbReference type="OrthoDB" id="416729at2759"/>
<accession>A0A4S4LE51</accession>
<dbReference type="AlphaFoldDB" id="A0A4S4LE51"/>
<reference evidence="7 8" key="1">
    <citation type="submission" date="2019-02" db="EMBL/GenBank/DDBJ databases">
        <title>Genome sequencing of the rare red list fungi Phellinidium pouzarii.</title>
        <authorList>
            <person name="Buettner E."/>
            <person name="Kellner H."/>
        </authorList>
    </citation>
    <scope>NUCLEOTIDE SEQUENCE [LARGE SCALE GENOMIC DNA]</scope>
    <source>
        <strain evidence="7 8">DSM 108285</strain>
    </source>
</reference>
<feature type="compositionally biased region" description="Basic residues" evidence="5">
    <location>
        <begin position="160"/>
        <end position="180"/>
    </location>
</feature>
<dbReference type="CDD" id="cd00073">
    <property type="entry name" value="H15"/>
    <property type="match status" value="1"/>
</dbReference>
<dbReference type="GO" id="GO:0005655">
    <property type="term" value="C:nucleolar ribonuclease P complex"/>
    <property type="evidence" value="ECO:0007669"/>
    <property type="project" value="InterPro"/>
</dbReference>
<keyword evidence="8" id="KW-1185">Reference proteome</keyword>
<feature type="compositionally biased region" description="Basic and acidic residues" evidence="5">
    <location>
        <begin position="330"/>
        <end position="345"/>
    </location>
</feature>
<organism evidence="7 8">
    <name type="scientific">Phellinidium pouzarii</name>
    <dbReference type="NCBI Taxonomy" id="167371"/>
    <lineage>
        <taxon>Eukaryota</taxon>
        <taxon>Fungi</taxon>
        <taxon>Dikarya</taxon>
        <taxon>Basidiomycota</taxon>
        <taxon>Agaricomycotina</taxon>
        <taxon>Agaricomycetes</taxon>
        <taxon>Hymenochaetales</taxon>
        <taxon>Hymenochaetaceae</taxon>
        <taxon>Phellinidium</taxon>
    </lineage>
</organism>
<dbReference type="Proteomes" id="UP000308199">
    <property type="component" value="Unassembled WGS sequence"/>
</dbReference>
<dbReference type="Gene3D" id="1.10.10.10">
    <property type="entry name" value="Winged helix-like DNA-binding domain superfamily/Winged helix DNA-binding domain"/>
    <property type="match status" value="1"/>
</dbReference>
<dbReference type="InterPro" id="IPR036388">
    <property type="entry name" value="WH-like_DNA-bd_sf"/>
</dbReference>
<evidence type="ECO:0000256" key="5">
    <source>
        <dbReference type="SAM" id="MobiDB-lite"/>
    </source>
</evidence>
<dbReference type="SUPFAM" id="SSF46785">
    <property type="entry name" value="Winged helix' DNA-binding domain"/>
    <property type="match status" value="1"/>
</dbReference>
<dbReference type="PROSITE" id="PS51504">
    <property type="entry name" value="H15"/>
    <property type="match status" value="1"/>
</dbReference>
<feature type="domain" description="H15" evidence="6">
    <location>
        <begin position="25"/>
        <end position="100"/>
    </location>
</feature>
<keyword evidence="4" id="KW-0539">Nucleus</keyword>
<dbReference type="GO" id="GO:0006334">
    <property type="term" value="P:nucleosome assembly"/>
    <property type="evidence" value="ECO:0007669"/>
    <property type="project" value="InterPro"/>
</dbReference>
<evidence type="ECO:0000259" key="6">
    <source>
        <dbReference type="PROSITE" id="PS51504"/>
    </source>
</evidence>
<feature type="compositionally biased region" description="Polar residues" evidence="5">
    <location>
        <begin position="305"/>
        <end position="322"/>
    </location>
</feature>
<proteinExistence type="predicted"/>
<dbReference type="Pfam" id="PF12328">
    <property type="entry name" value="Rpp20"/>
    <property type="match status" value="1"/>
</dbReference>
<dbReference type="InterPro" id="IPR036390">
    <property type="entry name" value="WH_DNA-bd_sf"/>
</dbReference>
<dbReference type="GO" id="GO:0001682">
    <property type="term" value="P:tRNA 5'-leader removal"/>
    <property type="evidence" value="ECO:0007669"/>
    <property type="project" value="InterPro"/>
</dbReference>
<comment type="subcellular location">
    <subcellularLocation>
        <location evidence="1">Nucleus</location>
    </subcellularLocation>
</comment>
<keyword evidence="3" id="KW-0819">tRNA processing</keyword>
<evidence type="ECO:0000256" key="1">
    <source>
        <dbReference type="ARBA" id="ARBA00004123"/>
    </source>
</evidence>
<protein>
    <recommendedName>
        <fullName evidence="2">Histone H1</fullName>
    </recommendedName>
</protein>
<dbReference type="GO" id="GO:0000172">
    <property type="term" value="C:ribonuclease MRP complex"/>
    <property type="evidence" value="ECO:0007669"/>
    <property type="project" value="InterPro"/>
</dbReference>
<dbReference type="InterPro" id="IPR036882">
    <property type="entry name" value="Alba-like_dom_sf"/>
</dbReference>
<feature type="compositionally biased region" description="Polar residues" evidence="5">
    <location>
        <begin position="1"/>
        <end position="17"/>
    </location>
</feature>
<dbReference type="GO" id="GO:0003677">
    <property type="term" value="F:DNA binding"/>
    <property type="evidence" value="ECO:0007669"/>
    <property type="project" value="InterPro"/>
</dbReference>
<feature type="region of interest" description="Disordered" evidence="5">
    <location>
        <begin position="258"/>
        <end position="345"/>
    </location>
</feature>
<dbReference type="Pfam" id="PF00538">
    <property type="entry name" value="Linker_histone"/>
    <property type="match status" value="1"/>
</dbReference>
<evidence type="ECO:0000256" key="3">
    <source>
        <dbReference type="ARBA" id="ARBA00022694"/>
    </source>
</evidence>
<evidence type="ECO:0000313" key="7">
    <source>
        <dbReference type="EMBL" id="THH09368.1"/>
    </source>
</evidence>
<dbReference type="InterPro" id="IPR005818">
    <property type="entry name" value="Histone_H1/H5_H15"/>
</dbReference>
<name>A0A4S4LE51_9AGAM</name>
<feature type="compositionally biased region" description="Low complexity" evidence="5">
    <location>
        <begin position="125"/>
        <end position="150"/>
    </location>
</feature>
<feature type="region of interest" description="Disordered" evidence="5">
    <location>
        <begin position="366"/>
        <end position="385"/>
    </location>
</feature>
<dbReference type="InterPro" id="IPR014612">
    <property type="entry name" value="Pop7/Rpp20"/>
</dbReference>